<name>A0A165H3Y1_9APHY</name>
<proteinExistence type="predicted"/>
<organism evidence="1 2">
    <name type="scientific">Laetiporus sulphureus 93-53</name>
    <dbReference type="NCBI Taxonomy" id="1314785"/>
    <lineage>
        <taxon>Eukaryota</taxon>
        <taxon>Fungi</taxon>
        <taxon>Dikarya</taxon>
        <taxon>Basidiomycota</taxon>
        <taxon>Agaricomycotina</taxon>
        <taxon>Agaricomycetes</taxon>
        <taxon>Polyporales</taxon>
        <taxon>Laetiporus</taxon>
    </lineage>
</organism>
<accession>A0A165H3Y1</accession>
<keyword evidence="2" id="KW-1185">Reference proteome</keyword>
<dbReference type="AlphaFoldDB" id="A0A165H3Y1"/>
<reference evidence="1 2" key="1">
    <citation type="journal article" date="2016" name="Mol. Biol. Evol.">
        <title>Comparative Genomics of Early-Diverging Mushroom-Forming Fungi Provides Insights into the Origins of Lignocellulose Decay Capabilities.</title>
        <authorList>
            <person name="Nagy L.G."/>
            <person name="Riley R."/>
            <person name="Tritt A."/>
            <person name="Adam C."/>
            <person name="Daum C."/>
            <person name="Floudas D."/>
            <person name="Sun H."/>
            <person name="Yadav J.S."/>
            <person name="Pangilinan J."/>
            <person name="Larsson K.H."/>
            <person name="Matsuura K."/>
            <person name="Barry K."/>
            <person name="Labutti K."/>
            <person name="Kuo R."/>
            <person name="Ohm R.A."/>
            <person name="Bhattacharya S.S."/>
            <person name="Shirouzu T."/>
            <person name="Yoshinaga Y."/>
            <person name="Martin F.M."/>
            <person name="Grigoriev I.V."/>
            <person name="Hibbett D.S."/>
        </authorList>
    </citation>
    <scope>NUCLEOTIDE SEQUENCE [LARGE SCALE GENOMIC DNA]</scope>
    <source>
        <strain evidence="1 2">93-53</strain>
    </source>
</reference>
<protein>
    <submittedName>
        <fullName evidence="1">Uncharacterized protein</fullName>
    </submittedName>
</protein>
<sequence length="350" mass="39755">MACTLALVCKETADWMRPQIWRTVYMTNATQAAKIYHGLQKGAKGHRATKHLLVRNVWIRTGDACVPFHELLLDHHHKDIGTMLMGEHVESLAIDCDLLSNGWLTGSMARPRQVLLLDRSTATSRAPRPLHLNPELKRFFRETTHLIIGEYWNKVAPFLADDQDSELFFASLMSLCVRFPASIDTCTAIRLAKELSRMKSIEQVIICIDNGFGTVIAQSNPVWRVLKILEPHTRNLIILPRGLSLESEWDEIIEGGDTIWKRASDPTQRKPGPETRSKEEDWAAFAGFNAARKASSSLSLLDCGLARATLPVERNTLVDEHDLPRPYPRPGPEPYYMPRSDWYHPNRTGW</sequence>
<evidence type="ECO:0000313" key="1">
    <source>
        <dbReference type="EMBL" id="KZT11208.1"/>
    </source>
</evidence>
<dbReference type="GeneID" id="63824836"/>
<dbReference type="Proteomes" id="UP000076871">
    <property type="component" value="Unassembled WGS sequence"/>
</dbReference>
<dbReference type="InParanoid" id="A0A165H3Y1"/>
<gene>
    <name evidence="1" type="ORF">LAESUDRAFT_720404</name>
</gene>
<dbReference type="RefSeq" id="XP_040768948.1">
    <property type="nucleotide sequence ID" value="XM_040907807.1"/>
</dbReference>
<dbReference type="EMBL" id="KV427607">
    <property type="protein sequence ID" value="KZT11208.1"/>
    <property type="molecule type" value="Genomic_DNA"/>
</dbReference>
<evidence type="ECO:0000313" key="2">
    <source>
        <dbReference type="Proteomes" id="UP000076871"/>
    </source>
</evidence>
<dbReference type="OrthoDB" id="2799956at2759"/>